<dbReference type="GO" id="GO:0050136">
    <property type="term" value="F:NADH dehydrogenase (quinone) (non-electrogenic) activity"/>
    <property type="evidence" value="ECO:0007669"/>
    <property type="project" value="UniProtKB-EC"/>
</dbReference>
<dbReference type="Pfam" id="PF01512">
    <property type="entry name" value="Complex1_51K"/>
    <property type="match status" value="1"/>
</dbReference>
<dbReference type="PANTHER" id="PTHR43578:SF3">
    <property type="entry name" value="NADH-QUINONE OXIDOREDUCTASE SUBUNIT F"/>
    <property type="match status" value="1"/>
</dbReference>
<comment type="similarity">
    <text evidence="3 12">Belongs to the complex I 51 kDa subunit family.</text>
</comment>
<dbReference type="NCBIfam" id="TIGR01959">
    <property type="entry name" value="nuoF_fam"/>
    <property type="match status" value="1"/>
</dbReference>
<evidence type="ECO:0000256" key="12">
    <source>
        <dbReference type="RuleBase" id="RU364066"/>
    </source>
</evidence>
<sequence length="427" mass="46030">MAGAFEPILTAGIGRMALERIEVYESQGGYEALRKAVRQMTPQAVQKEVTDSNLRGRGGAGFPTGRKWSFLPDDGRPRYLVCNADESEPGTFKDRLLLERNPHLVIEGIMLAGYAIGAARAFVYLRGEFRQAYEVLQRALAEARRRSYVGDRVLGSDFSLEIVVHRGAGAYICGEETGLLSSLQGGRGEPRLKPPFPATAGLYGQPTVVNNVETLACVPSIVSRGARWFASIGSPKSPGPKIFSVSGRVRRPGNYELPLGTPLREILFEHAGGLEPGRRIKAVQPGGGSSAILTEAHLDVAMDFDSVAQAGSMLGSAGVIVLDDRDCIVEAAQVLAEFYAHESCGQCTPCREGLHWAARVLRRIVAGGGRPEDIEVLQSLPSRIAGRTICPLADAGVGFLSSSLKYFVDEYRAHVTLGRCVREAYVA</sequence>
<dbReference type="InterPro" id="IPR037225">
    <property type="entry name" value="Nuo51_FMN-bd_sf"/>
</dbReference>
<dbReference type="EMBL" id="CP141614">
    <property type="protein sequence ID" value="WRP13610.1"/>
    <property type="molecule type" value="Genomic_DNA"/>
</dbReference>
<dbReference type="Gene3D" id="1.20.1440.230">
    <property type="entry name" value="NADH-ubiquinone oxidoreductase 51kDa subunit, iron-sulphur binding domain"/>
    <property type="match status" value="1"/>
</dbReference>
<keyword evidence="7 12" id="KW-0479">Metal-binding</keyword>
<evidence type="ECO:0000256" key="10">
    <source>
        <dbReference type="ARBA" id="ARBA00023014"/>
    </source>
</evidence>
<name>A0ABZ1BM57_9FIRM</name>
<evidence type="ECO:0000256" key="4">
    <source>
        <dbReference type="ARBA" id="ARBA00022485"/>
    </source>
</evidence>
<dbReference type="Gene3D" id="6.10.250.1450">
    <property type="match status" value="1"/>
</dbReference>
<keyword evidence="10 12" id="KW-0411">Iron-sulfur</keyword>
<evidence type="ECO:0000313" key="14">
    <source>
        <dbReference type="EMBL" id="WRP13610.1"/>
    </source>
</evidence>
<evidence type="ECO:0000256" key="8">
    <source>
        <dbReference type="ARBA" id="ARBA00022967"/>
    </source>
</evidence>
<dbReference type="SUPFAM" id="SSF142984">
    <property type="entry name" value="Nqo1 middle domain-like"/>
    <property type="match status" value="1"/>
</dbReference>
<proteinExistence type="inferred from homology"/>
<feature type="domain" description="NADH-ubiquinone oxidoreductase 51kDa subunit iron-sulphur binding" evidence="13">
    <location>
        <begin position="329"/>
        <end position="374"/>
    </location>
</feature>
<dbReference type="RefSeq" id="WP_324667855.1">
    <property type="nucleotide sequence ID" value="NZ_CP141614.1"/>
</dbReference>
<comment type="cofactor">
    <cofactor evidence="2 12">
        <name>[4Fe-4S] cluster</name>
        <dbReference type="ChEBI" id="CHEBI:49883"/>
    </cofactor>
</comment>
<dbReference type="Gene3D" id="3.40.50.11540">
    <property type="entry name" value="NADH-ubiquinone oxidoreductase 51kDa subunit"/>
    <property type="match status" value="1"/>
</dbReference>
<evidence type="ECO:0000259" key="13">
    <source>
        <dbReference type="SMART" id="SM00928"/>
    </source>
</evidence>
<dbReference type="Proteomes" id="UP001333102">
    <property type="component" value="Chromosome"/>
</dbReference>
<evidence type="ECO:0000256" key="1">
    <source>
        <dbReference type="ARBA" id="ARBA00001917"/>
    </source>
</evidence>
<keyword evidence="5 12" id="KW-0285">Flavoprotein</keyword>
<keyword evidence="4 12" id="KW-0004">4Fe-4S</keyword>
<evidence type="ECO:0000256" key="11">
    <source>
        <dbReference type="ARBA" id="ARBA00023027"/>
    </source>
</evidence>
<dbReference type="Gene3D" id="3.10.20.600">
    <property type="match status" value="1"/>
</dbReference>
<accession>A0ABZ1BM57</accession>
<keyword evidence="11 12" id="KW-0520">NAD</keyword>
<keyword evidence="12" id="KW-0874">Quinone</keyword>
<dbReference type="InterPro" id="IPR019575">
    <property type="entry name" value="Nuop51_4Fe4S-bd"/>
</dbReference>
<dbReference type="InterPro" id="IPR037207">
    <property type="entry name" value="Nuop51_4Fe4S-bd_sf"/>
</dbReference>
<evidence type="ECO:0000256" key="7">
    <source>
        <dbReference type="ARBA" id="ARBA00022723"/>
    </source>
</evidence>
<dbReference type="PANTHER" id="PTHR43578">
    <property type="entry name" value="NADH-QUINONE OXIDOREDUCTASE SUBUNIT F"/>
    <property type="match status" value="1"/>
</dbReference>
<evidence type="ECO:0000313" key="15">
    <source>
        <dbReference type="Proteomes" id="UP001333102"/>
    </source>
</evidence>
<evidence type="ECO:0000256" key="5">
    <source>
        <dbReference type="ARBA" id="ARBA00022630"/>
    </source>
</evidence>
<dbReference type="SUPFAM" id="SSF142019">
    <property type="entry name" value="Nqo1 FMN-binding domain-like"/>
    <property type="match status" value="1"/>
</dbReference>
<dbReference type="InterPro" id="IPR011537">
    <property type="entry name" value="NADH-UbQ_OxRdtase_suF"/>
</dbReference>
<keyword evidence="8" id="KW-1278">Translocase</keyword>
<keyword evidence="6 12" id="KW-0288">FMN</keyword>
<keyword evidence="14" id="KW-0560">Oxidoreductase</keyword>
<reference evidence="15" key="1">
    <citation type="submission" date="2023-12" db="EMBL/GenBank/DDBJ databases">
        <title>Novel isolates from deep terrestrial aquifers shed light on the physiology and ecology of the class Limnochordia.</title>
        <authorList>
            <person name="Karnachuk O.V."/>
            <person name="Lukina A.P."/>
            <person name="Avakyan M.R."/>
            <person name="Kadnikov V."/>
            <person name="Begmatov S."/>
            <person name="Beletsky A.V."/>
            <person name="Mardanov A.V."/>
            <person name="Ravin N.V."/>
        </authorList>
    </citation>
    <scope>NUCLEOTIDE SEQUENCE [LARGE SCALE GENOMIC DNA]</scope>
    <source>
        <strain evidence="15">LN</strain>
    </source>
</reference>
<organism evidence="14 15">
    <name type="scientific">Geochorda subterranea</name>
    <dbReference type="NCBI Taxonomy" id="3109564"/>
    <lineage>
        <taxon>Bacteria</taxon>
        <taxon>Bacillati</taxon>
        <taxon>Bacillota</taxon>
        <taxon>Limnochordia</taxon>
        <taxon>Limnochordales</taxon>
        <taxon>Geochordaceae</taxon>
        <taxon>Geochorda</taxon>
    </lineage>
</organism>
<evidence type="ECO:0000256" key="6">
    <source>
        <dbReference type="ARBA" id="ARBA00022643"/>
    </source>
</evidence>
<dbReference type="InterPro" id="IPR019554">
    <property type="entry name" value="Soluble_ligand-bd"/>
</dbReference>
<comment type="catalytic activity">
    <reaction evidence="12">
        <text>a quinone + NADH + 5 H(+)(in) = a quinol + NAD(+) + 4 H(+)(out)</text>
        <dbReference type="Rhea" id="RHEA:57888"/>
        <dbReference type="ChEBI" id="CHEBI:15378"/>
        <dbReference type="ChEBI" id="CHEBI:24646"/>
        <dbReference type="ChEBI" id="CHEBI:57540"/>
        <dbReference type="ChEBI" id="CHEBI:57945"/>
        <dbReference type="ChEBI" id="CHEBI:132124"/>
    </reaction>
</comment>
<evidence type="ECO:0000256" key="2">
    <source>
        <dbReference type="ARBA" id="ARBA00001966"/>
    </source>
</evidence>
<gene>
    <name evidence="14" type="primary">nuoF</name>
    <name evidence="14" type="ORF">VLY81_09120</name>
</gene>
<comment type="cofactor">
    <cofactor evidence="1 12">
        <name>FMN</name>
        <dbReference type="ChEBI" id="CHEBI:58210"/>
    </cofactor>
</comment>
<evidence type="ECO:0000256" key="3">
    <source>
        <dbReference type="ARBA" id="ARBA00007523"/>
    </source>
</evidence>
<dbReference type="InterPro" id="IPR011538">
    <property type="entry name" value="Nuo51_FMN-bd"/>
</dbReference>
<dbReference type="InterPro" id="IPR001949">
    <property type="entry name" value="NADH-UbQ_OxRdtase_51kDa_CS"/>
</dbReference>
<protein>
    <recommendedName>
        <fullName evidence="12">NADH-quinone oxidoreductase subunit F</fullName>
        <ecNumber evidence="12">7.1.1.-</ecNumber>
    </recommendedName>
</protein>
<dbReference type="Pfam" id="PF10531">
    <property type="entry name" value="SLBB"/>
    <property type="match status" value="1"/>
</dbReference>
<dbReference type="PROSITE" id="PS00645">
    <property type="entry name" value="COMPLEX1_51K_2"/>
    <property type="match status" value="1"/>
</dbReference>
<evidence type="ECO:0000256" key="9">
    <source>
        <dbReference type="ARBA" id="ARBA00023004"/>
    </source>
</evidence>
<dbReference type="SMART" id="SM00928">
    <property type="entry name" value="NADH_4Fe-4S"/>
    <property type="match status" value="1"/>
</dbReference>
<dbReference type="EC" id="7.1.1.-" evidence="12"/>
<comment type="function">
    <text evidence="12">NDH-1 shuttles electrons from NADH, via FMN and iron-sulfur (Fe-S) centers, to quinones in the respiratory chain.</text>
</comment>
<dbReference type="NCBIfam" id="NF010120">
    <property type="entry name" value="PRK13596.1"/>
    <property type="match status" value="1"/>
</dbReference>
<dbReference type="SUPFAM" id="SSF140490">
    <property type="entry name" value="Nqo1C-terminal domain-like"/>
    <property type="match status" value="1"/>
</dbReference>
<keyword evidence="15" id="KW-1185">Reference proteome</keyword>
<dbReference type="Pfam" id="PF10589">
    <property type="entry name" value="NADH_4Fe-4S"/>
    <property type="match status" value="1"/>
</dbReference>
<keyword evidence="9 12" id="KW-0408">Iron</keyword>